<gene>
    <name evidence="2" type="ORF">J2Z35_001418</name>
</gene>
<feature type="domain" description="Sporulation stage II protein D amidase enhancer LytB N-terminal" evidence="1">
    <location>
        <begin position="188"/>
        <end position="278"/>
    </location>
</feature>
<accession>A0ABS4KK70</accession>
<dbReference type="InterPro" id="IPR013486">
    <property type="entry name" value="SpoIID/LytB"/>
</dbReference>
<reference evidence="2 3" key="1">
    <citation type="submission" date="2021-03" db="EMBL/GenBank/DDBJ databases">
        <title>Genomic Encyclopedia of Type Strains, Phase IV (KMG-IV): sequencing the most valuable type-strain genomes for metagenomic binning, comparative biology and taxonomic classification.</title>
        <authorList>
            <person name="Goeker M."/>
        </authorList>
    </citation>
    <scope>NUCLEOTIDE SEQUENCE [LARGE SCALE GENOMIC DNA]</scope>
    <source>
        <strain evidence="2 3">DSM 27512</strain>
    </source>
</reference>
<protein>
    <submittedName>
        <fullName evidence="2">Stage II sporulation protein D</fullName>
    </submittedName>
</protein>
<evidence type="ECO:0000313" key="3">
    <source>
        <dbReference type="Proteomes" id="UP001314903"/>
    </source>
</evidence>
<dbReference type="PANTHER" id="PTHR30032:SF4">
    <property type="entry name" value="AMIDASE ENHANCER"/>
    <property type="match status" value="1"/>
</dbReference>
<dbReference type="InterPro" id="IPR013693">
    <property type="entry name" value="SpoIID/LytB_N"/>
</dbReference>
<dbReference type="InterPro" id="IPR051922">
    <property type="entry name" value="Bact_Sporulation_Assoc"/>
</dbReference>
<sequence length="489" mass="54904">MKKTVFTLVLIGCFLFSHLTAYGIFQTNQVPEYIKIGLFFESTGRESVNIGGQNLNLIDNTTGQNLISSLPNSIEVVPYRGTIYLSEQSYVSFSEAYMETELLNMLSSEKAFVYLKNGRYFIASQNPGINFNLGTSTTENSILLLTHDKSPIAGYFEAENLMITSSEEKIKIHTSDYRGGVSFKIGTNNRLTVINVLKLEEYLYGVVPNEMPASWNIEALKAQAISARNFAVKNLNKYSKLGFNLCSTTASQVYKGLSSEHRNSNSAVDSTKGQLLYYNNDIAEVYYHSSSGGQTENSENIWSASFPYLKGVQDPYSLGSPHDNWEVEFTKEQIDKLLKDRNIQIGSFVGIEVSQKSQNNRAMKVVIKGSLGNHSLEKESIRSFFSLKSNFFTLNTQTNTSQNINVIQTTNTDYSERALFNDLRSVLSGSSDERDFENIDNFYTDKIIFSGKGWGHGVGLSQYGAKKMGELGFTYQEILQHYFTDVHIK</sequence>
<keyword evidence="3" id="KW-1185">Reference proteome</keyword>
<organism evidence="2 3">
    <name type="scientific">Acetoanaerobium pronyense</name>
    <dbReference type="NCBI Taxonomy" id="1482736"/>
    <lineage>
        <taxon>Bacteria</taxon>
        <taxon>Bacillati</taxon>
        <taxon>Bacillota</taxon>
        <taxon>Clostridia</taxon>
        <taxon>Peptostreptococcales</taxon>
        <taxon>Filifactoraceae</taxon>
        <taxon>Acetoanaerobium</taxon>
    </lineage>
</organism>
<comment type="caution">
    <text evidence="2">The sequence shown here is derived from an EMBL/GenBank/DDBJ whole genome shotgun (WGS) entry which is preliminary data.</text>
</comment>
<dbReference type="PANTHER" id="PTHR30032">
    <property type="entry name" value="N-ACETYLMURAMOYL-L-ALANINE AMIDASE-RELATED"/>
    <property type="match status" value="1"/>
</dbReference>
<proteinExistence type="predicted"/>
<name>A0ABS4KK70_9FIRM</name>
<evidence type="ECO:0000259" key="1">
    <source>
        <dbReference type="Pfam" id="PF08486"/>
    </source>
</evidence>
<dbReference type="RefSeq" id="WP_209660682.1">
    <property type="nucleotide sequence ID" value="NZ_JAGGLI010000013.1"/>
</dbReference>
<dbReference type="Proteomes" id="UP001314903">
    <property type="component" value="Unassembled WGS sequence"/>
</dbReference>
<dbReference type="NCBIfam" id="TIGR02669">
    <property type="entry name" value="SpoIID_LytB"/>
    <property type="match status" value="1"/>
</dbReference>
<evidence type="ECO:0000313" key="2">
    <source>
        <dbReference type="EMBL" id="MBP2027621.1"/>
    </source>
</evidence>
<dbReference type="EMBL" id="JAGGLI010000013">
    <property type="protein sequence ID" value="MBP2027621.1"/>
    <property type="molecule type" value="Genomic_DNA"/>
</dbReference>
<dbReference type="Pfam" id="PF08486">
    <property type="entry name" value="SpoIID"/>
    <property type="match status" value="1"/>
</dbReference>